<dbReference type="SUPFAM" id="SSF53335">
    <property type="entry name" value="S-adenosyl-L-methionine-dependent methyltransferases"/>
    <property type="match status" value="1"/>
</dbReference>
<dbReference type="PANTHER" id="PTHR43861">
    <property type="entry name" value="TRANS-ACONITATE 2-METHYLTRANSFERASE-RELATED"/>
    <property type="match status" value="1"/>
</dbReference>
<dbReference type="InterPro" id="IPR029063">
    <property type="entry name" value="SAM-dependent_MTases_sf"/>
</dbReference>
<evidence type="ECO:0000313" key="2">
    <source>
        <dbReference type="Proteomes" id="UP001628220"/>
    </source>
</evidence>
<dbReference type="Pfam" id="PF13489">
    <property type="entry name" value="Methyltransf_23"/>
    <property type="match status" value="1"/>
</dbReference>
<dbReference type="EMBL" id="BAAFSF010000001">
    <property type="protein sequence ID" value="GAB1251297.1"/>
    <property type="molecule type" value="Genomic_DNA"/>
</dbReference>
<accession>A0ABQ0E0R1</accession>
<proteinExistence type="predicted"/>
<gene>
    <name evidence="1" type="ORF">Tsumi_04010</name>
</gene>
<sequence>MTAEERINKAFSKAAEEYEANAIVQRQMAIRLASLLPEGLEIDTAFEFGTGTGLLTKQIDSRCKVKHWLLNDLSDNMLRTVPALSGEVTFLQGDVVTASKGGQIGHPQLIASSAALQWIAEPFALLEQLTARLQPNGHLLIGTFEKGNLAELAALTGNSLPYFSKEDLEHFAKAAHLHIQFIESEPITLSFPSPKEVLMHLKKTGTTQLPHWSNETPRLNTRSALSELDRSYRRHFSSADGSAVLLSYTPLYLYATK</sequence>
<comment type="caution">
    <text evidence="1">The sequence shown here is derived from an EMBL/GenBank/DDBJ whole genome shotgun (WGS) entry which is preliminary data.</text>
</comment>
<evidence type="ECO:0008006" key="3">
    <source>
        <dbReference type="Google" id="ProtNLM"/>
    </source>
</evidence>
<dbReference type="Gene3D" id="3.40.50.150">
    <property type="entry name" value="Vaccinia Virus protein VP39"/>
    <property type="match status" value="1"/>
</dbReference>
<dbReference type="Proteomes" id="UP001628220">
    <property type="component" value="Unassembled WGS sequence"/>
</dbReference>
<organism evidence="1 2">
    <name type="scientific">Porphyromonas miyakawae</name>
    <dbReference type="NCBI Taxonomy" id="3137470"/>
    <lineage>
        <taxon>Bacteria</taxon>
        <taxon>Pseudomonadati</taxon>
        <taxon>Bacteroidota</taxon>
        <taxon>Bacteroidia</taxon>
        <taxon>Bacteroidales</taxon>
        <taxon>Porphyromonadaceae</taxon>
        <taxon>Porphyromonas</taxon>
    </lineage>
</organism>
<reference evidence="1 2" key="1">
    <citation type="journal article" date="2025" name="Int. J. Syst. Evol. Microbiol.">
        <title>Desulfovibrio falkowii sp. nov., Porphyromonas miyakawae sp. nov., Mediterraneibacter flintii sp. nov. and Owariibacterium komagatae gen. nov., sp. nov., isolated from human faeces.</title>
        <authorList>
            <person name="Hamaguchi T."/>
            <person name="Ohara M."/>
            <person name="Hisatomi A."/>
            <person name="Sekiguchi K."/>
            <person name="Takeda J.I."/>
            <person name="Ueyama J."/>
            <person name="Ito M."/>
            <person name="Nishiwaki H."/>
            <person name="Ogi T."/>
            <person name="Hirayama M."/>
            <person name="Ohkuma M."/>
            <person name="Sakamoto M."/>
            <person name="Ohno K."/>
        </authorList>
    </citation>
    <scope>NUCLEOTIDE SEQUENCE [LARGE SCALE GENOMIC DNA]</scope>
    <source>
        <strain evidence="1 2">13CB11C</strain>
    </source>
</reference>
<name>A0ABQ0E0R1_9PORP</name>
<protein>
    <recommendedName>
        <fullName evidence="3">Malonyl-[acyl-carrier protein] O-methyltransferase</fullName>
    </recommendedName>
</protein>
<evidence type="ECO:0000313" key="1">
    <source>
        <dbReference type="EMBL" id="GAB1251297.1"/>
    </source>
</evidence>
<keyword evidence="2" id="KW-1185">Reference proteome</keyword>
<dbReference type="RefSeq" id="WP_411915111.1">
    <property type="nucleotide sequence ID" value="NZ_BAAFSF010000001.1"/>
</dbReference>